<dbReference type="CDD" id="cd02869">
    <property type="entry name" value="PseudoU_synth_RluA_like"/>
    <property type="match status" value="1"/>
</dbReference>
<dbReference type="RefSeq" id="WP_339095788.1">
    <property type="nucleotide sequence ID" value="NZ_CP149782.1"/>
</dbReference>
<dbReference type="Gene3D" id="3.30.2350.10">
    <property type="entry name" value="Pseudouridine synthase"/>
    <property type="match status" value="1"/>
</dbReference>
<dbReference type="GO" id="GO:0140098">
    <property type="term" value="F:catalytic activity, acting on RNA"/>
    <property type="evidence" value="ECO:0007669"/>
    <property type="project" value="UniProtKB-ARBA"/>
</dbReference>
<dbReference type="GO" id="GO:0003723">
    <property type="term" value="F:RNA binding"/>
    <property type="evidence" value="ECO:0007669"/>
    <property type="project" value="InterPro"/>
</dbReference>
<feature type="domain" description="Pseudouridine synthase RsuA/RluA-like" evidence="1">
    <location>
        <begin position="89"/>
        <end position="235"/>
    </location>
</feature>
<proteinExistence type="predicted"/>
<accession>A0AAU6Q2I8</accession>
<dbReference type="InterPro" id="IPR006224">
    <property type="entry name" value="PsdUridine_synth_RluA-like_CS"/>
</dbReference>
<sequence>MPLNSGYAYPSHIQRGGLGVLDYLTREFRHSPREVWAARLAAGEVEVDGVTVTGSETLRAGQRLVWHRPPWQEPEVPLHFEVLYEDAELLAVSKPSGLPTMPGGGFLEHTLLMGVRQRRPTASPLHRLGRGTSGLVLFSLTREAGAALLRDWREHRIRKIYRALSAGRAEQAEYDITAPIGPVQHAKLGELFAASSEGKPARSLARVLERRADGTLFEVEISTGRPHQIRIHLASVGLPLAGDPLYLAGGIPRPDALPGDLGYLLHAHTLGLMHPRTGERLSLEAPPPPLLRAVTG</sequence>
<dbReference type="InterPro" id="IPR050188">
    <property type="entry name" value="RluA_PseudoU_synthase"/>
</dbReference>
<dbReference type="PANTHER" id="PTHR21600">
    <property type="entry name" value="MITOCHONDRIAL RNA PSEUDOURIDINE SYNTHASE"/>
    <property type="match status" value="1"/>
</dbReference>
<dbReference type="EMBL" id="CP149782">
    <property type="protein sequence ID" value="WYF44599.1"/>
    <property type="molecule type" value="Genomic_DNA"/>
</dbReference>
<dbReference type="InterPro" id="IPR020103">
    <property type="entry name" value="PsdUridine_synth_cat_dom_sf"/>
</dbReference>
<reference evidence="2" key="1">
    <citation type="submission" date="2024-03" db="EMBL/GenBank/DDBJ databases">
        <title>Deinococcus weizhi sp. nov., isolated from human skin.</title>
        <authorList>
            <person name="Wei Z."/>
            <person name="Tian F."/>
            <person name="Yang C."/>
            <person name="Xin L.T."/>
            <person name="Wen Z.J."/>
            <person name="Lan K.C."/>
            <person name="Yu L."/>
            <person name="Zhe W."/>
            <person name="Dan F.D."/>
            <person name="Jun W."/>
            <person name="Rui Z."/>
            <person name="Yong X.J."/>
            <person name="Ting Y."/>
            <person name="Wei X."/>
            <person name="Xu Z.G."/>
            <person name="Xin Z."/>
            <person name="Dong F.G."/>
            <person name="Ni X.M."/>
            <person name="Zheng M.G."/>
            <person name="Chun Y."/>
            <person name="Qian W.X."/>
        </authorList>
    </citation>
    <scope>NUCLEOTIDE SEQUENCE</scope>
    <source>
        <strain evidence="2">VB142</strain>
    </source>
</reference>
<keyword evidence="2" id="KW-0413">Isomerase</keyword>
<dbReference type="Pfam" id="PF00849">
    <property type="entry name" value="PseudoU_synth_2"/>
    <property type="match status" value="1"/>
</dbReference>
<dbReference type="GO" id="GO:0009982">
    <property type="term" value="F:pseudouridine synthase activity"/>
    <property type="evidence" value="ECO:0007669"/>
    <property type="project" value="InterPro"/>
</dbReference>
<evidence type="ECO:0000313" key="2">
    <source>
        <dbReference type="EMBL" id="WYF44599.1"/>
    </source>
</evidence>
<dbReference type="PROSITE" id="PS01129">
    <property type="entry name" value="PSI_RLU"/>
    <property type="match status" value="1"/>
</dbReference>
<dbReference type="GO" id="GO:0000455">
    <property type="term" value="P:enzyme-directed rRNA pseudouridine synthesis"/>
    <property type="evidence" value="ECO:0007669"/>
    <property type="project" value="TreeGrafter"/>
</dbReference>
<gene>
    <name evidence="2" type="ORF">WDJ50_00330</name>
</gene>
<evidence type="ECO:0000259" key="1">
    <source>
        <dbReference type="Pfam" id="PF00849"/>
    </source>
</evidence>
<dbReference type="InterPro" id="IPR006145">
    <property type="entry name" value="PsdUridine_synth_RsuA/RluA"/>
</dbReference>
<organism evidence="2">
    <name type="scientific">Deinococcus sp. VB142</name>
    <dbReference type="NCBI Taxonomy" id="3112952"/>
    <lineage>
        <taxon>Bacteria</taxon>
        <taxon>Thermotogati</taxon>
        <taxon>Deinococcota</taxon>
        <taxon>Deinococci</taxon>
        <taxon>Deinococcales</taxon>
        <taxon>Deinococcaceae</taxon>
        <taxon>Deinococcus</taxon>
    </lineage>
</organism>
<dbReference type="SUPFAM" id="SSF55120">
    <property type="entry name" value="Pseudouridine synthase"/>
    <property type="match status" value="1"/>
</dbReference>
<dbReference type="PANTHER" id="PTHR21600:SF88">
    <property type="entry name" value="RNA PSEUDOURIDINE SYNTHASE 5"/>
    <property type="match status" value="1"/>
</dbReference>
<dbReference type="AlphaFoldDB" id="A0AAU6Q2I8"/>
<name>A0AAU6Q2I8_9DEIO</name>
<dbReference type="EC" id="5.4.99.-" evidence="2"/>
<protein>
    <submittedName>
        <fullName evidence="2">RluA family pseudouridine synthase</fullName>
        <ecNumber evidence="2">5.4.99.-</ecNumber>
    </submittedName>
</protein>